<dbReference type="EMBL" id="PJCP01000021">
    <property type="protein sequence ID" value="PLV22185.1"/>
    <property type="molecule type" value="Genomic_DNA"/>
</dbReference>
<evidence type="ECO:0000256" key="1">
    <source>
        <dbReference type="ARBA" id="ARBA00022452"/>
    </source>
</evidence>
<dbReference type="InterPro" id="IPR027282">
    <property type="entry name" value="TPS"/>
</dbReference>
<dbReference type="Pfam" id="PF17287">
    <property type="entry name" value="POTRA_3"/>
    <property type="match status" value="1"/>
</dbReference>
<dbReference type="GO" id="GO:0098046">
    <property type="term" value="C:type V protein secretion system complex"/>
    <property type="evidence" value="ECO:0007669"/>
    <property type="project" value="TreeGrafter"/>
</dbReference>
<keyword evidence="1" id="KW-0472">Membrane</keyword>
<keyword evidence="1" id="KW-1134">Transmembrane beta strand</keyword>
<dbReference type="GO" id="GO:0008320">
    <property type="term" value="F:protein transmembrane transporter activity"/>
    <property type="evidence" value="ECO:0007669"/>
    <property type="project" value="TreeGrafter"/>
</dbReference>
<evidence type="ECO:0000256" key="2">
    <source>
        <dbReference type="ARBA" id="ARBA00022692"/>
    </source>
</evidence>
<dbReference type="AlphaFoldDB" id="A0AAX0VTB4"/>
<feature type="region of interest" description="Disordered" evidence="4">
    <location>
        <begin position="53"/>
        <end position="74"/>
    </location>
</feature>
<dbReference type="InterPro" id="IPR005565">
    <property type="entry name" value="Hemolysn_activator_HlyB_C"/>
</dbReference>
<feature type="domain" description="ShlB POTRA" evidence="8">
    <location>
        <begin position="156"/>
        <end position="208"/>
    </location>
</feature>
<dbReference type="RefSeq" id="WP_102082416.1">
    <property type="nucleotide sequence ID" value="NZ_AP035765.1"/>
</dbReference>
<feature type="domain" description="Polypeptide-transport-associated ShlB-type" evidence="7">
    <location>
        <begin position="81"/>
        <end position="154"/>
    </location>
</feature>
<protein>
    <submittedName>
        <fullName evidence="9">ShlB/FhaC/HecB family hemolysin secretion/activation protein</fullName>
    </submittedName>
</protein>
<comment type="caution">
    <text evidence="9">The sequence shown here is derived from an EMBL/GenBank/DDBJ whole genome shotgun (WGS) entry which is preliminary data.</text>
</comment>
<dbReference type="Pfam" id="PF08479">
    <property type="entry name" value="POTRA_2"/>
    <property type="match status" value="1"/>
</dbReference>
<evidence type="ECO:0000313" key="10">
    <source>
        <dbReference type="EMBL" id="PLV22185.1"/>
    </source>
</evidence>
<evidence type="ECO:0000256" key="3">
    <source>
        <dbReference type="ARBA" id="ARBA00023237"/>
    </source>
</evidence>
<accession>A0AAX0VTB4</accession>
<keyword evidence="2" id="KW-0812">Transmembrane</keyword>
<feature type="domain" description="Haemolysin activator HlyB C-terminal" evidence="6">
    <location>
        <begin position="214"/>
        <end position="520"/>
    </location>
</feature>
<reference evidence="11 12" key="1">
    <citation type="submission" date="2017-12" db="EMBL/GenBank/DDBJ databases">
        <title>Detection of the carbapenemase gene blaVIM-5 in members of the Pseudomonas putida group isolated from polluted Nigerian wetlands.</title>
        <authorList>
            <person name="Adelowo O."/>
            <person name="Vollmers J."/>
            <person name="Maeusezahl I."/>
            <person name="Kaster A.-K."/>
            <person name="Mueller J.A."/>
        </authorList>
    </citation>
    <scope>NUCLEOTIDE SEQUENCE [LARGE SCALE GENOMIC DNA]</scope>
    <source>
        <strain evidence="10 11">MR119</strain>
        <strain evidence="9 12">MR144</strain>
    </source>
</reference>
<dbReference type="Gene3D" id="3.10.20.310">
    <property type="entry name" value="membrane protein fhac"/>
    <property type="match status" value="1"/>
</dbReference>
<dbReference type="Proteomes" id="UP000234839">
    <property type="component" value="Unassembled WGS sequence"/>
</dbReference>
<dbReference type="PANTHER" id="PTHR34597:SF3">
    <property type="entry name" value="OUTER MEMBRANE TRANSPORTER CDIB"/>
    <property type="match status" value="1"/>
</dbReference>
<dbReference type="PANTHER" id="PTHR34597">
    <property type="entry name" value="SLR1661 PROTEIN"/>
    <property type="match status" value="1"/>
</dbReference>
<dbReference type="Proteomes" id="UP000234878">
    <property type="component" value="Unassembled WGS sequence"/>
</dbReference>
<evidence type="ECO:0000259" key="7">
    <source>
        <dbReference type="Pfam" id="PF08479"/>
    </source>
</evidence>
<evidence type="ECO:0000259" key="8">
    <source>
        <dbReference type="Pfam" id="PF17287"/>
    </source>
</evidence>
<dbReference type="Gene3D" id="2.40.160.50">
    <property type="entry name" value="membrane protein fhac: a member of the omp85/tpsb transporter family"/>
    <property type="match status" value="1"/>
</dbReference>
<proteinExistence type="predicted"/>
<evidence type="ECO:0000259" key="6">
    <source>
        <dbReference type="Pfam" id="PF03865"/>
    </source>
</evidence>
<gene>
    <name evidence="9" type="ORF">CXG49_21110</name>
    <name evidence="10" type="ORF">CXG53_21430</name>
</gene>
<evidence type="ECO:0000256" key="4">
    <source>
        <dbReference type="SAM" id="MobiDB-lite"/>
    </source>
</evidence>
<dbReference type="InterPro" id="IPR013686">
    <property type="entry name" value="Polypept-transport_assoc_ShlB"/>
</dbReference>
<evidence type="ECO:0000313" key="12">
    <source>
        <dbReference type="Proteomes" id="UP000234878"/>
    </source>
</evidence>
<sequence length="560" mass="62893">MSTSLRRFARPILASLALALMVHPTAWANDPATSQLREQQRTLQLQERRQRLERWQRRRQPGPVRVDPAPPTRADSHCWPTAGLRLSGNRVLSNQQLEAVLRPLWRPCLSVDDVNTLLRAITDSYVQAGYPASRPYLAHRPQAGKPLAIVIVEGFVESIELAGTDLPLSLRGAFPDLLGQPLYLPALEQGLDQLNRLRAYDLNADLLPGEIQSGTRVVIQPRRTGSRWHLDSRLDNRGSDLTGRHRLNLGLGLDSPLGLNDDLRLGVASTVFDAPGQSQGVNLYYSVPYGPWSLAVNASWMRYRAPLPQRRQVSTGESHLQGLSVERLLWRNSQGMLSALARLDRKQLVNRIQHTAIAQQSPTLTTFEAGLNLLWLEGGLWNAYVGVSQNLDWFGAEHSLLPSERAAQTHWRKYRASFVHLRQGPAQWPWRWQSELNLQYSEQPLPAIEQLLLSDDAAVRGWRQDTVAGASGAVWRNTFSQPLPFSRTLEIRPHLGLDLGWTRFTPASAPQRIAGGALGVVLGPPANHLRLDYQRALYASERNRRSLEPGLWVLEWTLSL</sequence>
<dbReference type="Pfam" id="PF03865">
    <property type="entry name" value="ShlB"/>
    <property type="match status" value="1"/>
</dbReference>
<dbReference type="GeneID" id="93542770"/>
<keyword evidence="11" id="KW-1185">Reference proteome</keyword>
<evidence type="ECO:0000313" key="11">
    <source>
        <dbReference type="Proteomes" id="UP000234839"/>
    </source>
</evidence>
<dbReference type="EMBL" id="PJCQ01000023">
    <property type="protein sequence ID" value="PLV16546.1"/>
    <property type="molecule type" value="Genomic_DNA"/>
</dbReference>
<keyword evidence="5" id="KW-0732">Signal</keyword>
<dbReference type="GO" id="GO:0046819">
    <property type="term" value="P:protein secretion by the type V secretion system"/>
    <property type="evidence" value="ECO:0007669"/>
    <property type="project" value="TreeGrafter"/>
</dbReference>
<dbReference type="InterPro" id="IPR035251">
    <property type="entry name" value="ShlB_POTRA"/>
</dbReference>
<organism evidence="9 12">
    <name type="scientific">Pseudomonas guariconensis</name>
    <dbReference type="NCBI Taxonomy" id="1288410"/>
    <lineage>
        <taxon>Bacteria</taxon>
        <taxon>Pseudomonadati</taxon>
        <taxon>Pseudomonadota</taxon>
        <taxon>Gammaproteobacteria</taxon>
        <taxon>Pseudomonadales</taxon>
        <taxon>Pseudomonadaceae</taxon>
        <taxon>Pseudomonas</taxon>
    </lineage>
</organism>
<name>A0AAX0VTB4_9PSED</name>
<dbReference type="PIRSF" id="PIRSF029745">
    <property type="entry name" value="FhaC"/>
    <property type="match status" value="1"/>
</dbReference>
<evidence type="ECO:0000256" key="5">
    <source>
        <dbReference type="SAM" id="SignalP"/>
    </source>
</evidence>
<dbReference type="InterPro" id="IPR051544">
    <property type="entry name" value="TPS_OM_transporter"/>
</dbReference>
<evidence type="ECO:0000313" key="9">
    <source>
        <dbReference type="EMBL" id="PLV16546.1"/>
    </source>
</evidence>
<feature type="signal peptide" evidence="5">
    <location>
        <begin position="1"/>
        <end position="28"/>
    </location>
</feature>
<feature type="chain" id="PRO_5043443758" evidence="5">
    <location>
        <begin position="29"/>
        <end position="560"/>
    </location>
</feature>
<keyword evidence="3" id="KW-0998">Cell outer membrane</keyword>